<name>A0AAN8R8K8_9TELE</name>
<keyword evidence="2" id="KW-1185">Reference proteome</keyword>
<gene>
    <name evidence="1" type="ORF">J4Q44_G00130470</name>
</gene>
<comment type="caution">
    <text evidence="1">The sequence shown here is derived from an EMBL/GenBank/DDBJ whole genome shotgun (WGS) entry which is preliminary data.</text>
</comment>
<evidence type="ECO:0000313" key="2">
    <source>
        <dbReference type="Proteomes" id="UP001356427"/>
    </source>
</evidence>
<dbReference type="EMBL" id="JAGTTL010000010">
    <property type="protein sequence ID" value="KAK6317647.1"/>
    <property type="molecule type" value="Genomic_DNA"/>
</dbReference>
<organism evidence="1 2">
    <name type="scientific">Coregonus suidteri</name>
    <dbReference type="NCBI Taxonomy" id="861788"/>
    <lineage>
        <taxon>Eukaryota</taxon>
        <taxon>Metazoa</taxon>
        <taxon>Chordata</taxon>
        <taxon>Craniata</taxon>
        <taxon>Vertebrata</taxon>
        <taxon>Euteleostomi</taxon>
        <taxon>Actinopterygii</taxon>
        <taxon>Neopterygii</taxon>
        <taxon>Teleostei</taxon>
        <taxon>Protacanthopterygii</taxon>
        <taxon>Salmoniformes</taxon>
        <taxon>Salmonidae</taxon>
        <taxon>Coregoninae</taxon>
        <taxon>Coregonus</taxon>
    </lineage>
</organism>
<dbReference type="Proteomes" id="UP001356427">
    <property type="component" value="Unassembled WGS sequence"/>
</dbReference>
<feature type="non-terminal residue" evidence="1">
    <location>
        <position position="1"/>
    </location>
</feature>
<evidence type="ECO:0000313" key="1">
    <source>
        <dbReference type="EMBL" id="KAK6317647.1"/>
    </source>
</evidence>
<proteinExistence type="predicted"/>
<dbReference type="AlphaFoldDB" id="A0AAN8R8K8"/>
<sequence length="66" mass="7046">KGGARVCVLGGRVCEGVCVGCRVCEGVCVWRGSREQVGRWVGLEMGETGVMPCGRLRHLLEEVALS</sequence>
<accession>A0AAN8R8K8</accession>
<protein>
    <submittedName>
        <fullName evidence="1">Uncharacterized protein</fullName>
    </submittedName>
</protein>
<reference evidence="1 2" key="1">
    <citation type="submission" date="2021-04" db="EMBL/GenBank/DDBJ databases">
        <authorList>
            <person name="De Guttry C."/>
            <person name="Zahm M."/>
            <person name="Klopp C."/>
            <person name="Cabau C."/>
            <person name="Louis A."/>
            <person name="Berthelot C."/>
            <person name="Parey E."/>
            <person name="Roest Crollius H."/>
            <person name="Montfort J."/>
            <person name="Robinson-Rechavi M."/>
            <person name="Bucao C."/>
            <person name="Bouchez O."/>
            <person name="Gislard M."/>
            <person name="Lluch J."/>
            <person name="Milhes M."/>
            <person name="Lampietro C."/>
            <person name="Lopez Roques C."/>
            <person name="Donnadieu C."/>
            <person name="Braasch I."/>
            <person name="Desvignes T."/>
            <person name="Postlethwait J."/>
            <person name="Bobe J."/>
            <person name="Wedekind C."/>
            <person name="Guiguen Y."/>
        </authorList>
    </citation>
    <scope>NUCLEOTIDE SEQUENCE [LARGE SCALE GENOMIC DNA]</scope>
    <source>
        <strain evidence="1">Cs_M1</strain>
        <tissue evidence="1">Blood</tissue>
    </source>
</reference>